<organism evidence="1 2">
    <name type="scientific">Linderina macrospora</name>
    <dbReference type="NCBI Taxonomy" id="4868"/>
    <lineage>
        <taxon>Eukaryota</taxon>
        <taxon>Fungi</taxon>
        <taxon>Fungi incertae sedis</taxon>
        <taxon>Zoopagomycota</taxon>
        <taxon>Kickxellomycotina</taxon>
        <taxon>Kickxellomycetes</taxon>
        <taxon>Kickxellales</taxon>
        <taxon>Kickxellaceae</taxon>
        <taxon>Linderina</taxon>
    </lineage>
</organism>
<dbReference type="Proteomes" id="UP001150603">
    <property type="component" value="Unassembled WGS sequence"/>
</dbReference>
<reference evidence="1" key="1">
    <citation type="submission" date="2022-07" db="EMBL/GenBank/DDBJ databases">
        <title>Phylogenomic reconstructions and comparative analyses of Kickxellomycotina fungi.</title>
        <authorList>
            <person name="Reynolds N.K."/>
            <person name="Stajich J.E."/>
            <person name="Barry K."/>
            <person name="Grigoriev I.V."/>
            <person name="Crous P."/>
            <person name="Smith M.E."/>
        </authorList>
    </citation>
    <scope>NUCLEOTIDE SEQUENCE</scope>
    <source>
        <strain evidence="1">NRRL 5244</strain>
    </source>
</reference>
<sequence length="344" mass="36895">MPSFDTYDGTPTMTPPSISEKDVAYASDLSDAEFQEKSAQPPQVTATDLKRTLRPRHMTMISIGGTIGTGLFVGSGASLAQAGPAGALVAYMICAMMVLAVLQSLAELATYMPVSGSFTTYGIRFLDPALGFALGWNYYYSFITVVAADLVAASLLVQFWVPDVTGIWASFILLICMVLINSFGASSFGEGEFYMALIKVIAVIAFVIVGVIVAAGGIGGRTYGFDNWSIPGAPFHNGFGGLLSCFIVAGFSFQGTEMIGVTAGESKNPRRDVPRAIRSAFWRVLLFYISTIFIIGLIVRWDDPRLLQANVEKIAMSPFVIMFQLAGINWGAHLLNAVILTAVL</sequence>
<comment type="caution">
    <text evidence="1">The sequence shown here is derived from an EMBL/GenBank/DDBJ whole genome shotgun (WGS) entry which is preliminary data.</text>
</comment>
<dbReference type="EMBL" id="JANBPW010006578">
    <property type="protein sequence ID" value="KAJ1928965.1"/>
    <property type="molecule type" value="Genomic_DNA"/>
</dbReference>
<accession>A0ACC1IY43</accession>
<name>A0ACC1IY43_9FUNG</name>
<protein>
    <submittedName>
        <fullName evidence="1">Uncharacterized protein</fullName>
    </submittedName>
</protein>
<keyword evidence="2" id="KW-1185">Reference proteome</keyword>
<evidence type="ECO:0000313" key="2">
    <source>
        <dbReference type="Proteomes" id="UP001150603"/>
    </source>
</evidence>
<feature type="non-terminal residue" evidence="1">
    <location>
        <position position="344"/>
    </location>
</feature>
<evidence type="ECO:0000313" key="1">
    <source>
        <dbReference type="EMBL" id="KAJ1928965.1"/>
    </source>
</evidence>
<proteinExistence type="predicted"/>
<gene>
    <name evidence="1" type="ORF">FBU59_007086</name>
</gene>